<sequence length="368" mass="38299">MEGEAGAPRRPNFPLQLLEKKEEDSCSSSGYPTSLAISSAGGASGHELATANAPRKPPPKRSSTKDRHTKVDGRGRRIRMPALCAARVFQLTRELGHKSDGETIEWLLQQAEPAVIAATGTGTIPANFTSLNISLRSSGSSLSAPSHLRAANYFNSAAAATALAGQPLRLRSEWDYGGGGSAGFSSEGPSSSSSASMLLNFNSGSIGLDGSSDADLGNMRKRRWETELHHQQQQQMAGYTQSSSHGRMPGTLWMMTNPNAQGAVGSGGGSSGRGGESIWTFPQLGSSSATMFRGSTGLHFMNLPTPMALLPTQQLGLGSGGGGEGHMGILAALNAYRPTNASEATPSESQQALTGGSHRHDTLSTSDS</sequence>
<dbReference type="Pfam" id="PF03634">
    <property type="entry name" value="TCP"/>
    <property type="match status" value="1"/>
</dbReference>
<keyword evidence="4" id="KW-0804">Transcription</keyword>
<accession>A0AAQ3JSR3</accession>
<dbReference type="GO" id="GO:0005634">
    <property type="term" value="C:nucleus"/>
    <property type="evidence" value="ECO:0007669"/>
    <property type="project" value="UniProtKB-SubCell"/>
</dbReference>
<keyword evidence="5" id="KW-0539">Nucleus</keyword>
<evidence type="ECO:0000313" key="9">
    <source>
        <dbReference type="Proteomes" id="UP001327560"/>
    </source>
</evidence>
<dbReference type="PANTHER" id="PTHR31072">
    <property type="entry name" value="TRANSCRIPTION FACTOR TCP4-RELATED"/>
    <property type="match status" value="1"/>
</dbReference>
<dbReference type="InterPro" id="IPR017887">
    <property type="entry name" value="TF_TCP_subgr"/>
</dbReference>
<proteinExistence type="predicted"/>
<organism evidence="8 9">
    <name type="scientific">Canna indica</name>
    <name type="common">Indian-shot</name>
    <dbReference type="NCBI Taxonomy" id="4628"/>
    <lineage>
        <taxon>Eukaryota</taxon>
        <taxon>Viridiplantae</taxon>
        <taxon>Streptophyta</taxon>
        <taxon>Embryophyta</taxon>
        <taxon>Tracheophyta</taxon>
        <taxon>Spermatophyta</taxon>
        <taxon>Magnoliopsida</taxon>
        <taxon>Liliopsida</taxon>
        <taxon>Zingiberales</taxon>
        <taxon>Cannaceae</taxon>
        <taxon>Canna</taxon>
    </lineage>
</organism>
<protein>
    <recommendedName>
        <fullName evidence="7">TCP domain-containing protein</fullName>
    </recommendedName>
</protein>
<feature type="compositionally biased region" description="Polar residues" evidence="6">
    <location>
        <begin position="340"/>
        <end position="354"/>
    </location>
</feature>
<evidence type="ECO:0000256" key="3">
    <source>
        <dbReference type="ARBA" id="ARBA00023125"/>
    </source>
</evidence>
<feature type="region of interest" description="Disordered" evidence="6">
    <location>
        <begin position="1"/>
        <end position="74"/>
    </location>
</feature>
<comment type="subcellular location">
    <subcellularLocation>
        <location evidence="1">Nucleus</location>
    </subcellularLocation>
</comment>
<dbReference type="GO" id="GO:0043565">
    <property type="term" value="F:sequence-specific DNA binding"/>
    <property type="evidence" value="ECO:0007669"/>
    <property type="project" value="TreeGrafter"/>
</dbReference>
<evidence type="ECO:0000313" key="8">
    <source>
        <dbReference type="EMBL" id="WOK94244.1"/>
    </source>
</evidence>
<dbReference type="InterPro" id="IPR005333">
    <property type="entry name" value="Transcription_factor_TCP"/>
</dbReference>
<dbReference type="AlphaFoldDB" id="A0AAQ3JSR3"/>
<feature type="domain" description="TCP" evidence="7">
    <location>
        <begin position="64"/>
        <end position="118"/>
    </location>
</feature>
<evidence type="ECO:0000256" key="1">
    <source>
        <dbReference type="ARBA" id="ARBA00004123"/>
    </source>
</evidence>
<name>A0AAQ3JSR3_9LILI</name>
<keyword evidence="2" id="KW-0805">Transcription regulation</keyword>
<gene>
    <name evidence="8" type="ORF">Cni_G02946</name>
</gene>
<evidence type="ECO:0000256" key="4">
    <source>
        <dbReference type="ARBA" id="ARBA00023163"/>
    </source>
</evidence>
<reference evidence="8 9" key="1">
    <citation type="submission" date="2023-10" db="EMBL/GenBank/DDBJ databases">
        <title>Chromosome-scale genome assembly provides insights into flower coloration mechanisms of Canna indica.</title>
        <authorList>
            <person name="Li C."/>
        </authorList>
    </citation>
    <scope>NUCLEOTIDE SEQUENCE [LARGE SCALE GENOMIC DNA]</scope>
    <source>
        <tissue evidence="8">Flower</tissue>
    </source>
</reference>
<dbReference type="GO" id="GO:0003700">
    <property type="term" value="F:DNA-binding transcription factor activity"/>
    <property type="evidence" value="ECO:0007669"/>
    <property type="project" value="InterPro"/>
</dbReference>
<evidence type="ECO:0000259" key="7">
    <source>
        <dbReference type="PROSITE" id="PS51369"/>
    </source>
</evidence>
<dbReference type="EMBL" id="CP136890">
    <property type="protein sequence ID" value="WOK94244.1"/>
    <property type="molecule type" value="Genomic_DNA"/>
</dbReference>
<dbReference type="PROSITE" id="PS51369">
    <property type="entry name" value="TCP"/>
    <property type="match status" value="1"/>
</dbReference>
<dbReference type="Proteomes" id="UP001327560">
    <property type="component" value="Chromosome 1"/>
</dbReference>
<dbReference type="PANTHER" id="PTHR31072:SF170">
    <property type="entry name" value="TRANSCRIPTION FACTOR TCP15-RELATED"/>
    <property type="match status" value="1"/>
</dbReference>
<feature type="compositionally biased region" description="Basic and acidic residues" evidence="6">
    <location>
        <begin position="63"/>
        <end position="74"/>
    </location>
</feature>
<feature type="region of interest" description="Disordered" evidence="6">
    <location>
        <begin position="340"/>
        <end position="368"/>
    </location>
</feature>
<evidence type="ECO:0000256" key="2">
    <source>
        <dbReference type="ARBA" id="ARBA00023015"/>
    </source>
</evidence>
<keyword evidence="9" id="KW-1185">Reference proteome</keyword>
<evidence type="ECO:0000256" key="6">
    <source>
        <dbReference type="SAM" id="MobiDB-lite"/>
    </source>
</evidence>
<evidence type="ECO:0000256" key="5">
    <source>
        <dbReference type="ARBA" id="ARBA00023242"/>
    </source>
</evidence>
<keyword evidence="3" id="KW-0238">DNA-binding</keyword>